<evidence type="ECO:0000313" key="2">
    <source>
        <dbReference type="EMBL" id="MVN86725.1"/>
    </source>
</evidence>
<keyword evidence="3" id="KW-1185">Reference proteome</keyword>
<keyword evidence="1" id="KW-1133">Transmembrane helix</keyword>
<proteinExistence type="predicted"/>
<accession>A0A7C9M5X2</accession>
<reference evidence="2 3" key="1">
    <citation type="submission" date="2019-12" db="EMBL/GenBank/DDBJ databases">
        <title>Deinococcus sp. HMF7620 Genome sequencing and assembly.</title>
        <authorList>
            <person name="Kang H."/>
            <person name="Kim H."/>
            <person name="Joh K."/>
        </authorList>
    </citation>
    <scope>NUCLEOTIDE SEQUENCE [LARGE SCALE GENOMIC DNA]</scope>
    <source>
        <strain evidence="2 3">HMF7620</strain>
    </source>
</reference>
<keyword evidence="1" id="KW-0812">Transmembrane</keyword>
<evidence type="ECO:0000256" key="1">
    <source>
        <dbReference type="SAM" id="Phobius"/>
    </source>
</evidence>
<name>A0A7C9M5X2_9DEIO</name>
<organism evidence="2 3">
    <name type="scientific">Deinococcus arboris</name>
    <dbReference type="NCBI Taxonomy" id="2682977"/>
    <lineage>
        <taxon>Bacteria</taxon>
        <taxon>Thermotogati</taxon>
        <taxon>Deinococcota</taxon>
        <taxon>Deinococci</taxon>
        <taxon>Deinococcales</taxon>
        <taxon>Deinococcaceae</taxon>
        <taxon>Deinococcus</taxon>
    </lineage>
</organism>
<comment type="caution">
    <text evidence="2">The sequence shown here is derived from an EMBL/GenBank/DDBJ whole genome shotgun (WGS) entry which is preliminary data.</text>
</comment>
<protein>
    <submittedName>
        <fullName evidence="2">Uncharacterized protein</fullName>
    </submittedName>
</protein>
<dbReference type="Proteomes" id="UP000483286">
    <property type="component" value="Unassembled WGS sequence"/>
</dbReference>
<sequence>MPPHHLALLLTGALLLTLLALGVQLQRGRRLGRARWLHHALFFAVCVGTALSGTLAVLSGAFGWALLPALALLLTMPRTRPGRADHWQRALACAAAFAAGAWGAWG</sequence>
<evidence type="ECO:0000313" key="3">
    <source>
        <dbReference type="Proteomes" id="UP000483286"/>
    </source>
</evidence>
<keyword evidence="1" id="KW-0472">Membrane</keyword>
<feature type="transmembrane region" description="Helical" evidence="1">
    <location>
        <begin position="41"/>
        <end position="74"/>
    </location>
</feature>
<dbReference type="AlphaFoldDB" id="A0A7C9M5X2"/>
<gene>
    <name evidence="2" type="ORF">GO986_08105</name>
</gene>
<dbReference type="EMBL" id="WQLB01000008">
    <property type="protein sequence ID" value="MVN86725.1"/>
    <property type="molecule type" value="Genomic_DNA"/>
</dbReference>